<gene>
    <name evidence="4 6" type="primary">bamB</name>
    <name evidence="6" type="ORF">DM484_26920</name>
</gene>
<keyword evidence="1 4" id="KW-0732">Signal</keyword>
<evidence type="ECO:0000259" key="5">
    <source>
        <dbReference type="Pfam" id="PF13360"/>
    </source>
</evidence>
<accession>A0A2W4SBR7</accession>
<proteinExistence type="inferred from homology"/>
<dbReference type="HAMAP" id="MF_00923">
    <property type="entry name" value="OM_assembly_BamB"/>
    <property type="match status" value="1"/>
</dbReference>
<dbReference type="EMBL" id="QJPH01000532">
    <property type="protein sequence ID" value="PZN71204.1"/>
    <property type="molecule type" value="Genomic_DNA"/>
</dbReference>
<dbReference type="Pfam" id="PF13360">
    <property type="entry name" value="PQQ_2"/>
    <property type="match status" value="1"/>
</dbReference>
<evidence type="ECO:0000256" key="4">
    <source>
        <dbReference type="HAMAP-Rule" id="MF_00923"/>
    </source>
</evidence>
<evidence type="ECO:0000256" key="3">
    <source>
        <dbReference type="ARBA" id="ARBA00023237"/>
    </source>
</evidence>
<dbReference type="GO" id="GO:0051205">
    <property type="term" value="P:protein insertion into membrane"/>
    <property type="evidence" value="ECO:0007669"/>
    <property type="project" value="UniProtKB-UniRule"/>
</dbReference>
<keyword evidence="3 4" id="KW-0998">Cell outer membrane</keyword>
<dbReference type="Gene3D" id="2.130.10.10">
    <property type="entry name" value="YVTN repeat-like/Quinoprotein amine dehydrogenase"/>
    <property type="match status" value="1"/>
</dbReference>
<dbReference type="SMART" id="SM00564">
    <property type="entry name" value="PQQ"/>
    <property type="match status" value="7"/>
</dbReference>
<dbReference type="PANTHER" id="PTHR34512:SF30">
    <property type="entry name" value="OUTER MEMBRANE PROTEIN ASSEMBLY FACTOR BAMB"/>
    <property type="match status" value="1"/>
</dbReference>
<dbReference type="InterPro" id="IPR015943">
    <property type="entry name" value="WD40/YVTN_repeat-like_dom_sf"/>
</dbReference>
<evidence type="ECO:0000313" key="6">
    <source>
        <dbReference type="EMBL" id="PZN71204.1"/>
    </source>
</evidence>
<dbReference type="GO" id="GO:0009279">
    <property type="term" value="C:cell outer membrane"/>
    <property type="evidence" value="ECO:0007669"/>
    <property type="project" value="UniProtKB-SubCell"/>
</dbReference>
<comment type="subunit">
    <text evidence="4">Part of the Bam complex.</text>
</comment>
<dbReference type="InterPro" id="IPR017687">
    <property type="entry name" value="BamB"/>
</dbReference>
<comment type="caution">
    <text evidence="6">The sequence shown here is derived from an EMBL/GenBank/DDBJ whole genome shotgun (WGS) entry which is preliminary data.</text>
</comment>
<comment type="function">
    <text evidence="4">Part of the outer membrane protein assembly complex, which is involved in assembly and insertion of beta-barrel proteins into the outer membrane.</text>
</comment>
<evidence type="ECO:0000256" key="1">
    <source>
        <dbReference type="ARBA" id="ARBA00022729"/>
    </source>
</evidence>
<name>A0A2W4SBR7_9GAMM</name>
<dbReference type="InterPro" id="IPR011047">
    <property type="entry name" value="Quinoprotein_ADH-like_sf"/>
</dbReference>
<comment type="similarity">
    <text evidence="4">Belongs to the BamB family.</text>
</comment>
<sequence>MVFLCTAVLLTGCAGLDAAKDMWSGLTESLFGKDNAEPPRALAEDFNSKIQLTVQWKESIGDGYGEQNINLVPAVTEDSVLIADYKGLIQSRNRVNGEKRWEVETEMKLSAGPVLARDKIILGSQDGEVAAYAVSDGNLVWKTTLSSEIIALPAVAKGIVVVRGSDGRITGLDEKNGATLWSHERTAPPLAVRSKGGPVIAGDLVIDGYGGGKLLALRLKDGQVEWEAVVALAKGRSEIERLLDINATPVIKGDTLFVSGYQGGIAAVSQSNGEVQWRQEKFFSHSGLTGSRRSLFLSDSSSDVWRLDMRNGTDLWKQNELHQRRLTPPVPVKDKLVVGDFEGYVHVLSQEDGGLLARVEVDDTPIQAPPVVYDDVVYVYTTGGELAALSVE</sequence>
<keyword evidence="2 4" id="KW-0472">Membrane</keyword>
<dbReference type="PANTHER" id="PTHR34512">
    <property type="entry name" value="CELL SURFACE PROTEIN"/>
    <property type="match status" value="1"/>
</dbReference>
<reference evidence="6 7" key="1">
    <citation type="journal article" date="2018" name="Aquat. Microb. Ecol.">
        <title>Gammaproteobacterial methanotrophs dominate.</title>
        <authorList>
            <person name="Rissanen A.J."/>
            <person name="Saarenheimo J."/>
            <person name="Tiirola M."/>
            <person name="Peura S."/>
            <person name="Aalto S.L."/>
            <person name="Karvinen A."/>
            <person name="Nykanen H."/>
        </authorList>
    </citation>
    <scope>NUCLEOTIDE SEQUENCE [LARGE SCALE GENOMIC DNA]</scope>
    <source>
        <strain evidence="6">AMbin10</strain>
    </source>
</reference>
<feature type="domain" description="Pyrrolo-quinoline quinone repeat" evidence="5">
    <location>
        <begin position="87"/>
        <end position="318"/>
    </location>
</feature>
<evidence type="ECO:0000256" key="2">
    <source>
        <dbReference type="ARBA" id="ARBA00023136"/>
    </source>
</evidence>
<protein>
    <recommendedName>
        <fullName evidence="4">Outer membrane protein assembly factor BamB</fullName>
    </recommendedName>
</protein>
<dbReference type="GO" id="GO:0043165">
    <property type="term" value="P:Gram-negative-bacterium-type cell outer membrane assembly"/>
    <property type="evidence" value="ECO:0007669"/>
    <property type="project" value="UniProtKB-UniRule"/>
</dbReference>
<organism evidence="6 7">
    <name type="scientific">Candidatus Methylumidiphilus alinenensis</name>
    <dbReference type="NCBI Taxonomy" id="2202197"/>
    <lineage>
        <taxon>Bacteria</taxon>
        <taxon>Pseudomonadati</taxon>
        <taxon>Pseudomonadota</taxon>
        <taxon>Gammaproteobacteria</taxon>
        <taxon>Methylococcales</taxon>
        <taxon>Candidatus Methylumidiphilus</taxon>
    </lineage>
</organism>
<dbReference type="InterPro" id="IPR018391">
    <property type="entry name" value="PQQ_b-propeller_rpt"/>
</dbReference>
<dbReference type="AlphaFoldDB" id="A0A2W4SBR7"/>
<dbReference type="InterPro" id="IPR002372">
    <property type="entry name" value="PQQ_rpt_dom"/>
</dbReference>
<dbReference type="NCBIfam" id="TIGR03300">
    <property type="entry name" value="assembly_YfgL"/>
    <property type="match status" value="1"/>
</dbReference>
<evidence type="ECO:0000313" key="7">
    <source>
        <dbReference type="Proteomes" id="UP000249396"/>
    </source>
</evidence>
<dbReference type="Proteomes" id="UP000249396">
    <property type="component" value="Unassembled WGS sequence"/>
</dbReference>
<comment type="subcellular location">
    <subcellularLocation>
        <location evidence="4">Cell outer membrane</location>
    </subcellularLocation>
</comment>
<dbReference type="SUPFAM" id="SSF50998">
    <property type="entry name" value="Quinoprotein alcohol dehydrogenase-like"/>
    <property type="match status" value="1"/>
</dbReference>